<evidence type="ECO:0000259" key="6">
    <source>
        <dbReference type="PROSITE" id="PS50262"/>
    </source>
</evidence>
<comment type="subcellular location">
    <subcellularLocation>
        <location evidence="1">Membrane</location>
    </subcellularLocation>
</comment>
<feature type="transmembrane region" description="Helical" evidence="5">
    <location>
        <begin position="277"/>
        <end position="297"/>
    </location>
</feature>
<dbReference type="InterPro" id="IPR017452">
    <property type="entry name" value="GPCR_Rhodpsn_7TM"/>
</dbReference>
<dbReference type="EMBL" id="JBJKFK010002225">
    <property type="protein sequence ID" value="KAL3311452.1"/>
    <property type="molecule type" value="Genomic_DNA"/>
</dbReference>
<sequence length="420" mass="48289">MDLESAGRNRTCDNEFYKLQWTTHTNQVVIPTICVFGLILNVIATLVLKKLLSINDAYLYMMALSVTDAINLFFHMPSGMAVCSKEVFSYCKNDIYVQMRRFSMLYQSQFLLYVSNSCEMAGVWLTVLVSLERYITMRKNRQKTSSNSGRNNSPGNGLCKKRALFYVILVWVVSLGFNLPRLFSTKWEKLGKNDKVSVKTTEFGASNFFRYYQITHSIFMIIIPLIFLSIINLALIHFVRTAAQRREKVLQIHDEDKKESKLGVSSTQKLRAAQQKLTILLILVVSTLLVGQVPHSLTYSSIYPYLDPNHCSDISKDPLYQKLRLIMQINLLISYSYNFFLYLGLNKHFKDQLLTMFRVKDWAHKRGSMFNFYCCGADINLPKRTSASQENGDTVNHAQTSSTSLLLNKVKQTHCKLPRT</sequence>
<evidence type="ECO:0000256" key="5">
    <source>
        <dbReference type="SAM" id="Phobius"/>
    </source>
</evidence>
<proteinExistence type="predicted"/>
<feature type="transmembrane region" description="Helical" evidence="5">
    <location>
        <begin position="110"/>
        <end position="131"/>
    </location>
</feature>
<evidence type="ECO:0000313" key="7">
    <source>
        <dbReference type="EMBL" id="KAL3311452.1"/>
    </source>
</evidence>
<dbReference type="GO" id="GO:0016020">
    <property type="term" value="C:membrane"/>
    <property type="evidence" value="ECO:0007669"/>
    <property type="project" value="UniProtKB-SubCell"/>
</dbReference>
<feature type="transmembrane region" description="Helical" evidence="5">
    <location>
        <begin position="218"/>
        <end position="239"/>
    </location>
</feature>
<dbReference type="PRINTS" id="PR00237">
    <property type="entry name" value="GPCRRHODOPSN"/>
</dbReference>
<evidence type="ECO:0000313" key="8">
    <source>
        <dbReference type="Proteomes" id="UP001626550"/>
    </source>
</evidence>
<organism evidence="7 8">
    <name type="scientific">Cichlidogyrus casuarinus</name>
    <dbReference type="NCBI Taxonomy" id="1844966"/>
    <lineage>
        <taxon>Eukaryota</taxon>
        <taxon>Metazoa</taxon>
        <taxon>Spiralia</taxon>
        <taxon>Lophotrochozoa</taxon>
        <taxon>Platyhelminthes</taxon>
        <taxon>Monogenea</taxon>
        <taxon>Monopisthocotylea</taxon>
        <taxon>Dactylogyridea</taxon>
        <taxon>Ancyrocephalidae</taxon>
        <taxon>Cichlidogyrus</taxon>
    </lineage>
</organism>
<dbReference type="AlphaFoldDB" id="A0ABD2PX18"/>
<dbReference type="SUPFAM" id="SSF81321">
    <property type="entry name" value="Family A G protein-coupled receptor-like"/>
    <property type="match status" value="1"/>
</dbReference>
<name>A0ABD2PX18_9PLAT</name>
<keyword evidence="4 5" id="KW-0472">Membrane</keyword>
<evidence type="ECO:0000256" key="1">
    <source>
        <dbReference type="ARBA" id="ARBA00004370"/>
    </source>
</evidence>
<keyword evidence="3 5" id="KW-1133">Transmembrane helix</keyword>
<accession>A0ABD2PX18</accession>
<evidence type="ECO:0000256" key="2">
    <source>
        <dbReference type="ARBA" id="ARBA00022692"/>
    </source>
</evidence>
<evidence type="ECO:0000256" key="3">
    <source>
        <dbReference type="ARBA" id="ARBA00022989"/>
    </source>
</evidence>
<dbReference type="PROSITE" id="PS50262">
    <property type="entry name" value="G_PROTEIN_RECEP_F1_2"/>
    <property type="match status" value="1"/>
</dbReference>
<reference evidence="7 8" key="1">
    <citation type="submission" date="2024-11" db="EMBL/GenBank/DDBJ databases">
        <title>Adaptive evolution of stress response genes in parasites aligns with host niche diversity.</title>
        <authorList>
            <person name="Hahn C."/>
            <person name="Resl P."/>
        </authorList>
    </citation>
    <scope>NUCLEOTIDE SEQUENCE [LARGE SCALE GENOMIC DNA]</scope>
    <source>
        <strain evidence="7">EGGRZ-B1_66</strain>
        <tissue evidence="7">Body</tissue>
    </source>
</reference>
<evidence type="ECO:0000256" key="4">
    <source>
        <dbReference type="ARBA" id="ARBA00023136"/>
    </source>
</evidence>
<dbReference type="Gene3D" id="1.20.1070.10">
    <property type="entry name" value="Rhodopsin 7-helix transmembrane proteins"/>
    <property type="match status" value="1"/>
</dbReference>
<dbReference type="Pfam" id="PF00001">
    <property type="entry name" value="7tm_1"/>
    <property type="match status" value="1"/>
</dbReference>
<keyword evidence="2 5" id="KW-0812">Transmembrane</keyword>
<dbReference type="CDD" id="cd14978">
    <property type="entry name" value="7tmA_FMRFamide_R-like"/>
    <property type="match status" value="1"/>
</dbReference>
<dbReference type="InterPro" id="IPR000276">
    <property type="entry name" value="GPCR_Rhodpsn"/>
</dbReference>
<dbReference type="PANTHER" id="PTHR46641">
    <property type="entry name" value="FMRFAMIDE RECEPTOR-RELATED"/>
    <property type="match status" value="1"/>
</dbReference>
<keyword evidence="8" id="KW-1185">Reference proteome</keyword>
<feature type="domain" description="G-protein coupled receptors family 1 profile" evidence="6">
    <location>
        <begin position="37"/>
        <end position="342"/>
    </location>
</feature>
<protein>
    <recommendedName>
        <fullName evidence="6">G-protein coupled receptors family 1 profile domain-containing protein</fullName>
    </recommendedName>
</protein>
<dbReference type="Proteomes" id="UP001626550">
    <property type="component" value="Unassembled WGS sequence"/>
</dbReference>
<dbReference type="InterPro" id="IPR052954">
    <property type="entry name" value="GPCR-Ligand_Int"/>
</dbReference>
<feature type="transmembrane region" description="Helical" evidence="5">
    <location>
        <begin position="163"/>
        <end position="183"/>
    </location>
</feature>
<dbReference type="PANTHER" id="PTHR46641:SF2">
    <property type="entry name" value="FMRFAMIDE RECEPTOR"/>
    <property type="match status" value="1"/>
</dbReference>
<feature type="transmembrane region" description="Helical" evidence="5">
    <location>
        <begin position="325"/>
        <end position="345"/>
    </location>
</feature>
<feature type="transmembrane region" description="Helical" evidence="5">
    <location>
        <begin position="28"/>
        <end position="48"/>
    </location>
</feature>
<comment type="caution">
    <text evidence="7">The sequence shown here is derived from an EMBL/GenBank/DDBJ whole genome shotgun (WGS) entry which is preliminary data.</text>
</comment>
<gene>
    <name evidence="7" type="ORF">Ciccas_009967</name>
</gene>